<evidence type="ECO:0000313" key="3">
    <source>
        <dbReference type="Proteomes" id="UP000004849"/>
    </source>
</evidence>
<name>B6VU92_9BACT</name>
<evidence type="ECO:0000313" key="2">
    <source>
        <dbReference type="EMBL" id="EEB26680.1"/>
    </source>
</evidence>
<gene>
    <name evidence="2" type="ORF">BACDOR_00847</name>
</gene>
<reference evidence="2 3" key="2">
    <citation type="submission" date="2008-10" db="EMBL/GenBank/DDBJ databases">
        <authorList>
            <person name="Fulton L."/>
            <person name="Clifton S."/>
            <person name="Fulton B."/>
            <person name="Xu J."/>
            <person name="Minx P."/>
            <person name="Pepin K.H."/>
            <person name="Johnson M."/>
            <person name="Thiruvilangam P."/>
            <person name="Bhonagiri V."/>
            <person name="Nash W.E."/>
            <person name="Mardis E.R."/>
            <person name="Wilson R.K."/>
        </authorList>
    </citation>
    <scope>NUCLEOTIDE SEQUENCE [LARGE SCALE GENOMIC DNA]</scope>
    <source>
        <strain evidence="2 3">DSM 17855</strain>
    </source>
</reference>
<dbReference type="HOGENOM" id="CLU_3284799_0_0_10"/>
<feature type="transmembrane region" description="Helical" evidence="1">
    <location>
        <begin position="6"/>
        <end position="27"/>
    </location>
</feature>
<keyword evidence="1" id="KW-0472">Membrane</keyword>
<evidence type="ECO:0000256" key="1">
    <source>
        <dbReference type="SAM" id="Phobius"/>
    </source>
</evidence>
<keyword evidence="1" id="KW-0812">Transmembrane</keyword>
<dbReference type="AlphaFoldDB" id="B6VU92"/>
<proteinExistence type="predicted"/>
<organism evidence="2 3">
    <name type="scientific">Phocaeicola dorei DSM 17855</name>
    <dbReference type="NCBI Taxonomy" id="483217"/>
    <lineage>
        <taxon>Bacteria</taxon>
        <taxon>Pseudomonadati</taxon>
        <taxon>Bacteroidota</taxon>
        <taxon>Bacteroidia</taxon>
        <taxon>Bacteroidales</taxon>
        <taxon>Bacteroidaceae</taxon>
        <taxon>Phocaeicola</taxon>
    </lineage>
</organism>
<keyword evidence="1" id="KW-1133">Transmembrane helix</keyword>
<dbReference type="EMBL" id="ABWZ01000014">
    <property type="protein sequence ID" value="EEB26680.1"/>
    <property type="molecule type" value="Genomic_DNA"/>
</dbReference>
<protein>
    <submittedName>
        <fullName evidence="2">Uncharacterized protein</fullName>
    </submittedName>
</protein>
<accession>B6VU92</accession>
<dbReference type="Proteomes" id="UP000004849">
    <property type="component" value="Unassembled WGS sequence"/>
</dbReference>
<reference evidence="2 3" key="1">
    <citation type="submission" date="2008-10" db="EMBL/GenBank/DDBJ databases">
        <title>Draft genome sequence of Bacteroides dorei (DSM 17855).</title>
        <authorList>
            <person name="Sudarsanam P."/>
            <person name="Ley R."/>
            <person name="Guruge J."/>
            <person name="Turnbaugh P.J."/>
            <person name="Mahowald M."/>
            <person name="Liep D."/>
            <person name="Gordon J."/>
        </authorList>
    </citation>
    <scope>NUCLEOTIDE SEQUENCE [LARGE SCALE GENOMIC DNA]</scope>
    <source>
        <strain evidence="2 3">DSM 17855</strain>
    </source>
</reference>
<sequence length="40" mass="4880">MSLYAYVRAAYTCFVLYDILSSFRIYFRFFIVSLRRKSVI</sequence>